<feature type="transmembrane region" description="Helical" evidence="1">
    <location>
        <begin position="66"/>
        <end position="89"/>
    </location>
</feature>
<dbReference type="Pfam" id="PF09948">
    <property type="entry name" value="PpoB2"/>
    <property type="match status" value="1"/>
</dbReference>
<accession>A0A381NCN9</accession>
<feature type="transmembrane region" description="Helical" evidence="1">
    <location>
        <begin position="16"/>
        <end position="37"/>
    </location>
</feature>
<sequence length="263" mass="28210">MQASTHIESLIKRDRMIVIAGVVAVVAIAWGYTIYLAQTNAAMGMSMGLAAGNVRSWSGVDFSLMYLMWAVMMVAMMVPSAAPMVLLFATVNRRRHEQSRPYVPTGVFLSGYLVVWAGFSLGATLGNWGLHQASLLTSMMGGSSSGYLGGGLLLTAGLFQWSQLKYACLTHCRSPLSFLMNDWRDGAGGAFKMGLQHGRYCLGCCWILMTLLFVLGVMNLVWIAALAAFVLAEKVAPAGVHVSKVTGGLLIVWGAWAVLAAAF</sequence>
<evidence type="ECO:0000313" key="2">
    <source>
        <dbReference type="EMBL" id="SUZ52315.1"/>
    </source>
</evidence>
<keyword evidence="1" id="KW-1133">Transmembrane helix</keyword>
<dbReference type="EMBL" id="UINC01000266">
    <property type="protein sequence ID" value="SUZ52315.1"/>
    <property type="molecule type" value="Genomic_DNA"/>
</dbReference>
<evidence type="ECO:0000256" key="1">
    <source>
        <dbReference type="SAM" id="Phobius"/>
    </source>
</evidence>
<dbReference type="AlphaFoldDB" id="A0A381NCN9"/>
<evidence type="ECO:0008006" key="3">
    <source>
        <dbReference type="Google" id="ProtNLM"/>
    </source>
</evidence>
<proteinExistence type="predicted"/>
<dbReference type="InterPro" id="IPR018688">
    <property type="entry name" value="PpoB2-like"/>
</dbReference>
<reference evidence="2" key="1">
    <citation type="submission" date="2018-05" db="EMBL/GenBank/DDBJ databases">
        <authorList>
            <person name="Lanie J.A."/>
            <person name="Ng W.-L."/>
            <person name="Kazmierczak K.M."/>
            <person name="Andrzejewski T.M."/>
            <person name="Davidsen T.M."/>
            <person name="Wayne K.J."/>
            <person name="Tettelin H."/>
            <person name="Glass J.I."/>
            <person name="Rusch D."/>
            <person name="Podicherti R."/>
            <person name="Tsui H.-C.T."/>
            <person name="Winkler M.E."/>
        </authorList>
    </citation>
    <scope>NUCLEOTIDE SEQUENCE</scope>
</reference>
<name>A0A381NCN9_9ZZZZ</name>
<feature type="transmembrane region" description="Helical" evidence="1">
    <location>
        <begin position="242"/>
        <end position="262"/>
    </location>
</feature>
<feature type="transmembrane region" description="Helical" evidence="1">
    <location>
        <begin position="101"/>
        <end position="119"/>
    </location>
</feature>
<keyword evidence="1" id="KW-0472">Membrane</keyword>
<feature type="transmembrane region" description="Helical" evidence="1">
    <location>
        <begin position="200"/>
        <end position="230"/>
    </location>
</feature>
<gene>
    <name evidence="2" type="ORF">METZ01_LOCUS5169</name>
</gene>
<protein>
    <recommendedName>
        <fullName evidence="3">DUF2182 domain-containing protein</fullName>
    </recommendedName>
</protein>
<feature type="transmembrane region" description="Helical" evidence="1">
    <location>
        <begin position="139"/>
        <end position="159"/>
    </location>
</feature>
<organism evidence="2">
    <name type="scientific">marine metagenome</name>
    <dbReference type="NCBI Taxonomy" id="408172"/>
    <lineage>
        <taxon>unclassified sequences</taxon>
        <taxon>metagenomes</taxon>
        <taxon>ecological metagenomes</taxon>
    </lineage>
</organism>
<keyword evidence="1" id="KW-0812">Transmembrane</keyword>